<dbReference type="GO" id="GO:0005737">
    <property type="term" value="C:cytoplasm"/>
    <property type="evidence" value="ECO:0007669"/>
    <property type="project" value="TreeGrafter"/>
</dbReference>
<dbReference type="CDD" id="cd03427">
    <property type="entry name" value="NUDIX_MTH1_Nudt1"/>
    <property type="match status" value="1"/>
</dbReference>
<comment type="caution">
    <text evidence="7">The sequence shown here is derived from an EMBL/GenBank/DDBJ whole genome shotgun (WGS) entry which is preliminary data.</text>
</comment>
<evidence type="ECO:0000256" key="4">
    <source>
        <dbReference type="ARBA" id="ARBA00022801"/>
    </source>
</evidence>
<dbReference type="InterPro" id="IPR015797">
    <property type="entry name" value="NUDIX_hydrolase-like_dom_sf"/>
</dbReference>
<proteinExistence type="inferred from homology"/>
<keyword evidence="3" id="KW-0479">Metal-binding</keyword>
<name>A0A2M7TG41_UNCKA</name>
<dbReference type="GO" id="GO:0008413">
    <property type="term" value="F:8-oxo-7,8-dihydroguanosine triphosphate pyrophosphatase activity"/>
    <property type="evidence" value="ECO:0007669"/>
    <property type="project" value="TreeGrafter"/>
</dbReference>
<feature type="domain" description="Nudix hydrolase" evidence="6">
    <location>
        <begin position="45"/>
        <end position="183"/>
    </location>
</feature>
<gene>
    <name evidence="7" type="ORF">COY32_05795</name>
</gene>
<comment type="cofactor">
    <cofactor evidence="1">
        <name>Mg(2+)</name>
        <dbReference type="ChEBI" id="CHEBI:18420"/>
    </cofactor>
</comment>
<evidence type="ECO:0000256" key="2">
    <source>
        <dbReference type="ARBA" id="ARBA00005582"/>
    </source>
</evidence>
<dbReference type="EMBL" id="PFNL01000156">
    <property type="protein sequence ID" value="PIZ44970.1"/>
    <property type="molecule type" value="Genomic_DNA"/>
</dbReference>
<accession>A0A2M7TG41</accession>
<dbReference type="Pfam" id="PF00293">
    <property type="entry name" value="NUDIX"/>
    <property type="match status" value="1"/>
</dbReference>
<dbReference type="GO" id="GO:0046872">
    <property type="term" value="F:metal ion binding"/>
    <property type="evidence" value="ECO:0007669"/>
    <property type="project" value="UniProtKB-KW"/>
</dbReference>
<dbReference type="Proteomes" id="UP000228920">
    <property type="component" value="Unassembled WGS sequence"/>
</dbReference>
<evidence type="ECO:0000313" key="8">
    <source>
        <dbReference type="Proteomes" id="UP000228920"/>
    </source>
</evidence>
<dbReference type="GO" id="GO:0042262">
    <property type="term" value="P:DNA protection"/>
    <property type="evidence" value="ECO:0007669"/>
    <property type="project" value="TreeGrafter"/>
</dbReference>
<dbReference type="AlphaFoldDB" id="A0A2M7TG41"/>
<organism evidence="7 8">
    <name type="scientific">candidate division WWE3 bacterium CG_4_10_14_0_2_um_filter_41_14</name>
    <dbReference type="NCBI Taxonomy" id="1975072"/>
    <lineage>
        <taxon>Bacteria</taxon>
        <taxon>Katanobacteria</taxon>
    </lineage>
</organism>
<evidence type="ECO:0000256" key="3">
    <source>
        <dbReference type="ARBA" id="ARBA00022723"/>
    </source>
</evidence>
<dbReference type="Gene3D" id="3.90.79.10">
    <property type="entry name" value="Nucleoside Triphosphate Pyrophosphohydrolase"/>
    <property type="match status" value="1"/>
</dbReference>
<keyword evidence="5" id="KW-0460">Magnesium</keyword>
<evidence type="ECO:0000259" key="6">
    <source>
        <dbReference type="PROSITE" id="PS51462"/>
    </source>
</evidence>
<reference evidence="8" key="1">
    <citation type="submission" date="2017-09" db="EMBL/GenBank/DDBJ databases">
        <title>Depth-based differentiation of microbial function through sediment-hosted aquifers and enrichment of novel symbionts in the deep terrestrial subsurface.</title>
        <authorList>
            <person name="Probst A.J."/>
            <person name="Ladd B."/>
            <person name="Jarett J.K."/>
            <person name="Geller-Mcgrath D.E."/>
            <person name="Sieber C.M.K."/>
            <person name="Emerson J.B."/>
            <person name="Anantharaman K."/>
            <person name="Thomas B.C."/>
            <person name="Malmstrom R."/>
            <person name="Stieglmeier M."/>
            <person name="Klingl A."/>
            <person name="Woyke T."/>
            <person name="Ryan C.M."/>
            <person name="Banfield J.F."/>
        </authorList>
    </citation>
    <scope>NUCLEOTIDE SEQUENCE [LARGE SCALE GENOMIC DNA]</scope>
</reference>
<comment type="similarity">
    <text evidence="2">Belongs to the Nudix hydrolase family.</text>
</comment>
<dbReference type="InterPro" id="IPR000086">
    <property type="entry name" value="NUDIX_hydrolase_dom"/>
</dbReference>
<dbReference type="PROSITE" id="PS51462">
    <property type="entry name" value="NUDIX"/>
    <property type="match status" value="1"/>
</dbReference>
<protein>
    <recommendedName>
        <fullName evidence="6">Nudix hydrolase domain-containing protein</fullName>
    </recommendedName>
</protein>
<evidence type="ECO:0000256" key="1">
    <source>
        <dbReference type="ARBA" id="ARBA00001946"/>
    </source>
</evidence>
<dbReference type="SUPFAM" id="SSF55811">
    <property type="entry name" value="Nudix"/>
    <property type="match status" value="1"/>
</dbReference>
<dbReference type="PANTHER" id="PTHR43758:SF2">
    <property type="entry name" value="OXIDIZED PURINE NUCLEOSIDE TRIPHOSPHATE HYDROLASE"/>
    <property type="match status" value="1"/>
</dbReference>
<dbReference type="PANTHER" id="PTHR43758">
    <property type="entry name" value="7,8-DIHYDRO-8-OXOGUANINE TRIPHOSPHATASE"/>
    <property type="match status" value="1"/>
</dbReference>
<sequence length="201" mass="23081">MYSHCNQIISNAHFMCNMCIDKYSTLSYPLDMSESKTINGITSVNFIPAVVAFLVKDDQVLLIERKKVTLNLGKNLISGVGGKIGDRESFKNESADEALVRELNEELELTPTKYTRVGNVKFVWETEPTWNMDVAIYIVKKWNGVPKETEVAKPEWYKITHLPQNQMWEDNKYWVPKILNGENVNAIFYYGADKKVSTFTI</sequence>
<evidence type="ECO:0000313" key="7">
    <source>
        <dbReference type="EMBL" id="PIZ44970.1"/>
    </source>
</evidence>
<evidence type="ECO:0000256" key="5">
    <source>
        <dbReference type="ARBA" id="ARBA00022842"/>
    </source>
</evidence>
<keyword evidence="4" id="KW-0378">Hydrolase</keyword>